<gene>
    <name evidence="1" type="ORF">SAMN02745165_03095</name>
</gene>
<dbReference type="RefSeq" id="WP_072909643.1">
    <property type="nucleotide sequence ID" value="NZ_FQZT01000015.1"/>
</dbReference>
<evidence type="ECO:0000313" key="2">
    <source>
        <dbReference type="Proteomes" id="UP000184171"/>
    </source>
</evidence>
<name>A0A1M6LXM2_MALRU</name>
<reference evidence="1 2" key="1">
    <citation type="submission" date="2016-11" db="EMBL/GenBank/DDBJ databases">
        <authorList>
            <person name="Jaros S."/>
            <person name="Januszkiewicz K."/>
            <person name="Wedrychowicz H."/>
        </authorList>
    </citation>
    <scope>NUCLEOTIDE SEQUENCE [LARGE SCALE GENOMIC DNA]</scope>
    <source>
        <strain evidence="1 2">DSM 5091</strain>
    </source>
</reference>
<organism evidence="1 2">
    <name type="scientific">Malonomonas rubra DSM 5091</name>
    <dbReference type="NCBI Taxonomy" id="1122189"/>
    <lineage>
        <taxon>Bacteria</taxon>
        <taxon>Pseudomonadati</taxon>
        <taxon>Thermodesulfobacteriota</taxon>
        <taxon>Desulfuromonadia</taxon>
        <taxon>Desulfuromonadales</taxon>
        <taxon>Geopsychrobacteraceae</taxon>
        <taxon>Malonomonas</taxon>
    </lineage>
</organism>
<accession>A0A1M6LXM2</accession>
<sequence>MNTFKLVINLAGHILTNRSLSALADLMTKIQAFDQSLLENGTIDLGVEHILYPELTGNKCEFTVQVNLKTDESKLEFVEIKKIKDIYDYLENSRKIILEKLLSATSESDFDFAHNQLDETAKKLKEKINHTFIPNESRIVRNAMDLVSLNKIFNNFILCMET</sequence>
<evidence type="ECO:0000313" key="1">
    <source>
        <dbReference type="EMBL" id="SHJ75870.1"/>
    </source>
</evidence>
<keyword evidence="2" id="KW-1185">Reference proteome</keyword>
<proteinExistence type="predicted"/>
<dbReference type="EMBL" id="FQZT01000015">
    <property type="protein sequence ID" value="SHJ75870.1"/>
    <property type="molecule type" value="Genomic_DNA"/>
</dbReference>
<dbReference type="STRING" id="1122189.SAMN02745165_03095"/>
<protein>
    <submittedName>
        <fullName evidence="1">Uncharacterized protein</fullName>
    </submittedName>
</protein>
<dbReference type="Proteomes" id="UP000184171">
    <property type="component" value="Unassembled WGS sequence"/>
</dbReference>
<dbReference type="AlphaFoldDB" id="A0A1M6LXM2"/>